<name>A0AAE1XTT3_9LAMI</name>
<dbReference type="AlphaFoldDB" id="A0AAE1XTT3"/>
<evidence type="ECO:0008006" key="4">
    <source>
        <dbReference type="Google" id="ProtNLM"/>
    </source>
</evidence>
<dbReference type="PANTHER" id="PTHR33640:SF3">
    <property type="entry name" value="DUF4408 DOMAIN-CONTAINING PROTEIN"/>
    <property type="match status" value="1"/>
</dbReference>
<keyword evidence="1" id="KW-0812">Transmembrane</keyword>
<reference evidence="2" key="2">
    <citation type="journal article" date="2024" name="Plant">
        <title>Genomic evolution and insights into agronomic trait innovations of Sesamum species.</title>
        <authorList>
            <person name="Miao H."/>
            <person name="Wang L."/>
            <person name="Qu L."/>
            <person name="Liu H."/>
            <person name="Sun Y."/>
            <person name="Le M."/>
            <person name="Wang Q."/>
            <person name="Wei S."/>
            <person name="Zheng Y."/>
            <person name="Lin W."/>
            <person name="Duan Y."/>
            <person name="Cao H."/>
            <person name="Xiong S."/>
            <person name="Wang X."/>
            <person name="Wei L."/>
            <person name="Li C."/>
            <person name="Ma Q."/>
            <person name="Ju M."/>
            <person name="Zhao R."/>
            <person name="Li G."/>
            <person name="Mu C."/>
            <person name="Tian Q."/>
            <person name="Mei H."/>
            <person name="Zhang T."/>
            <person name="Gao T."/>
            <person name="Zhang H."/>
        </authorList>
    </citation>
    <scope>NUCLEOTIDE SEQUENCE</scope>
    <source>
        <strain evidence="2">3651</strain>
    </source>
</reference>
<keyword evidence="3" id="KW-1185">Reference proteome</keyword>
<evidence type="ECO:0000313" key="3">
    <source>
        <dbReference type="Proteomes" id="UP001293254"/>
    </source>
</evidence>
<dbReference type="PANTHER" id="PTHR33640">
    <property type="entry name" value="TRANSMEMBRANE PROTEIN"/>
    <property type="match status" value="1"/>
</dbReference>
<protein>
    <recommendedName>
        <fullName evidence="4">DUF4408 domain-containing protein</fullName>
    </recommendedName>
</protein>
<dbReference type="EMBL" id="JACGWO010000010">
    <property type="protein sequence ID" value="KAK4417433.1"/>
    <property type="molecule type" value="Genomic_DNA"/>
</dbReference>
<feature type="transmembrane region" description="Helical" evidence="1">
    <location>
        <begin position="44"/>
        <end position="63"/>
    </location>
</feature>
<evidence type="ECO:0000256" key="1">
    <source>
        <dbReference type="SAM" id="Phobius"/>
    </source>
</evidence>
<comment type="caution">
    <text evidence="2">The sequence shown here is derived from an EMBL/GenBank/DDBJ whole genome shotgun (WGS) entry which is preliminary data.</text>
</comment>
<keyword evidence="1" id="KW-1133">Transmembrane helix</keyword>
<sequence length="217" mass="24870">MEIKKLLRIMEIFLLLVLLTWASARLPFAVRISAEYLRQLVKIVLSPLFIFLLSNVIVLTLFFKIPGDLIFPPQSTFQNISELAHMDFCREFMKDGGGSSPPAEEIVTFQDKQTVLEVTKVKVHRRSQSSEMLRREMISTTLEQDNNNSCSSCGKQLQRSETDRRRRVEEVVAAAESAAEVVDELSNEEFQRAIEAFIAKQIKFHEEEKLAIVLRHG</sequence>
<organism evidence="2 3">
    <name type="scientific">Sesamum alatum</name>
    <dbReference type="NCBI Taxonomy" id="300844"/>
    <lineage>
        <taxon>Eukaryota</taxon>
        <taxon>Viridiplantae</taxon>
        <taxon>Streptophyta</taxon>
        <taxon>Embryophyta</taxon>
        <taxon>Tracheophyta</taxon>
        <taxon>Spermatophyta</taxon>
        <taxon>Magnoliopsida</taxon>
        <taxon>eudicotyledons</taxon>
        <taxon>Gunneridae</taxon>
        <taxon>Pentapetalae</taxon>
        <taxon>asterids</taxon>
        <taxon>lamiids</taxon>
        <taxon>Lamiales</taxon>
        <taxon>Pedaliaceae</taxon>
        <taxon>Sesamum</taxon>
    </lineage>
</organism>
<evidence type="ECO:0000313" key="2">
    <source>
        <dbReference type="EMBL" id="KAK4417433.1"/>
    </source>
</evidence>
<reference evidence="2" key="1">
    <citation type="submission" date="2020-06" db="EMBL/GenBank/DDBJ databases">
        <authorList>
            <person name="Li T."/>
            <person name="Hu X."/>
            <person name="Zhang T."/>
            <person name="Song X."/>
            <person name="Zhang H."/>
            <person name="Dai N."/>
            <person name="Sheng W."/>
            <person name="Hou X."/>
            <person name="Wei L."/>
        </authorList>
    </citation>
    <scope>NUCLEOTIDE SEQUENCE</scope>
    <source>
        <strain evidence="2">3651</strain>
        <tissue evidence="2">Leaf</tissue>
    </source>
</reference>
<keyword evidence="1" id="KW-0472">Membrane</keyword>
<accession>A0AAE1XTT3</accession>
<gene>
    <name evidence="2" type="ORF">Salat_2568900</name>
</gene>
<dbReference type="Proteomes" id="UP001293254">
    <property type="component" value="Unassembled WGS sequence"/>
</dbReference>
<proteinExistence type="predicted"/>